<dbReference type="GeneID" id="28983650"/>
<accession>A0A0J0XNM3</accession>
<evidence type="ECO:0000256" key="10">
    <source>
        <dbReference type="SAM" id="MobiDB-lite"/>
    </source>
</evidence>
<evidence type="ECO:0000256" key="1">
    <source>
        <dbReference type="ARBA" id="ARBA00004389"/>
    </source>
</evidence>
<dbReference type="GO" id="GO:0005784">
    <property type="term" value="C:Sec61 translocon complex"/>
    <property type="evidence" value="ECO:0007669"/>
    <property type="project" value="InterPro"/>
</dbReference>
<dbReference type="InterPro" id="IPR030671">
    <property type="entry name" value="Sec61-beta/Sbh"/>
</dbReference>
<evidence type="ECO:0000256" key="8">
    <source>
        <dbReference type="ARBA" id="ARBA00023010"/>
    </source>
</evidence>
<comment type="subcellular location">
    <subcellularLocation>
        <location evidence="1">Endoplasmic reticulum membrane</location>
        <topology evidence="1">Single-pass membrane protein</topology>
    </subcellularLocation>
</comment>
<dbReference type="STRING" id="879819.A0A0J0XNM3"/>
<feature type="compositionally biased region" description="Low complexity" evidence="10">
    <location>
        <begin position="45"/>
        <end position="60"/>
    </location>
</feature>
<organism evidence="12 13">
    <name type="scientific">Cutaneotrichosporon oleaginosum</name>
    <dbReference type="NCBI Taxonomy" id="879819"/>
    <lineage>
        <taxon>Eukaryota</taxon>
        <taxon>Fungi</taxon>
        <taxon>Dikarya</taxon>
        <taxon>Basidiomycota</taxon>
        <taxon>Agaricomycotina</taxon>
        <taxon>Tremellomycetes</taxon>
        <taxon>Trichosporonales</taxon>
        <taxon>Trichosporonaceae</taxon>
        <taxon>Cutaneotrichosporon</taxon>
    </lineage>
</organism>
<evidence type="ECO:0000256" key="3">
    <source>
        <dbReference type="ARBA" id="ARBA00022448"/>
    </source>
</evidence>
<name>A0A0J0XNM3_9TREE</name>
<evidence type="ECO:0000256" key="5">
    <source>
        <dbReference type="ARBA" id="ARBA00022824"/>
    </source>
</evidence>
<keyword evidence="8" id="KW-0811">Translocation</keyword>
<keyword evidence="3" id="KW-0813">Transport</keyword>
<keyword evidence="7 11" id="KW-1133">Transmembrane helix</keyword>
<evidence type="ECO:0000256" key="4">
    <source>
        <dbReference type="ARBA" id="ARBA00022692"/>
    </source>
</evidence>
<dbReference type="PANTHER" id="PTHR13509">
    <property type="entry name" value="SEC61 SUBUNIT BETA"/>
    <property type="match status" value="1"/>
</dbReference>
<evidence type="ECO:0000256" key="11">
    <source>
        <dbReference type="SAM" id="Phobius"/>
    </source>
</evidence>
<dbReference type="Proteomes" id="UP000053611">
    <property type="component" value="Unassembled WGS sequence"/>
</dbReference>
<evidence type="ECO:0000256" key="9">
    <source>
        <dbReference type="ARBA" id="ARBA00023136"/>
    </source>
</evidence>
<evidence type="ECO:0000313" key="13">
    <source>
        <dbReference type="Proteomes" id="UP000053611"/>
    </source>
</evidence>
<dbReference type="RefSeq" id="XP_018279221.1">
    <property type="nucleotide sequence ID" value="XM_018423047.1"/>
</dbReference>
<dbReference type="AlphaFoldDB" id="A0A0J0XNM3"/>
<sequence>MPRPSLAFASSRCALTRAPSTTPIPASFAHSRPSNATPCFGSACSRRAPAAPRPTSARAAGAGGSSNTMLKLYTDSGDVGLKVDPFVVIVLALSFIASIFFLHIAAKIVRVFTS</sequence>
<evidence type="ECO:0000256" key="7">
    <source>
        <dbReference type="ARBA" id="ARBA00022989"/>
    </source>
</evidence>
<evidence type="ECO:0000313" key="12">
    <source>
        <dbReference type="EMBL" id="KLT42730.1"/>
    </source>
</evidence>
<keyword evidence="5" id="KW-0256">Endoplasmic reticulum</keyword>
<gene>
    <name evidence="12" type="ORF">CC85DRAFT_285270</name>
</gene>
<dbReference type="Pfam" id="PF03911">
    <property type="entry name" value="Sec61_beta"/>
    <property type="match status" value="1"/>
</dbReference>
<comment type="similarity">
    <text evidence="2">Belongs to the SEC61-beta family.</text>
</comment>
<dbReference type="OrthoDB" id="5401193at2759"/>
<proteinExistence type="inferred from homology"/>
<feature type="transmembrane region" description="Helical" evidence="11">
    <location>
        <begin position="86"/>
        <end position="106"/>
    </location>
</feature>
<protein>
    <submittedName>
        <fullName evidence="12">Pre protein translocase Sec Sec61-beta subunit</fullName>
    </submittedName>
</protein>
<keyword evidence="13" id="KW-1185">Reference proteome</keyword>
<reference evidence="12 13" key="1">
    <citation type="submission" date="2015-03" db="EMBL/GenBank/DDBJ databases">
        <title>Genomics and transcriptomics of the oil-accumulating basidiomycete yeast T. oleaginosus allow insights into substrate utilization and the diverse evolutionary trajectories of mating systems in fungi.</title>
        <authorList>
            <consortium name="DOE Joint Genome Institute"/>
            <person name="Kourist R."/>
            <person name="Kracht O."/>
            <person name="Bracharz F."/>
            <person name="Lipzen A."/>
            <person name="Nolan M."/>
            <person name="Ohm R."/>
            <person name="Grigoriev I."/>
            <person name="Sun S."/>
            <person name="Heitman J."/>
            <person name="Bruck T."/>
            <person name="Nowrousian M."/>
        </authorList>
    </citation>
    <scope>NUCLEOTIDE SEQUENCE [LARGE SCALE GENOMIC DNA]</scope>
    <source>
        <strain evidence="12 13">IBC0246</strain>
    </source>
</reference>
<dbReference type="InterPro" id="IPR016482">
    <property type="entry name" value="SecG/Sec61-beta/Sbh"/>
</dbReference>
<keyword evidence="9 11" id="KW-0472">Membrane</keyword>
<evidence type="ECO:0000256" key="6">
    <source>
        <dbReference type="ARBA" id="ARBA00022927"/>
    </source>
</evidence>
<keyword evidence="4 11" id="KW-0812">Transmembrane</keyword>
<dbReference type="GO" id="GO:0006886">
    <property type="term" value="P:intracellular protein transport"/>
    <property type="evidence" value="ECO:0007669"/>
    <property type="project" value="InterPro"/>
</dbReference>
<evidence type="ECO:0000256" key="2">
    <source>
        <dbReference type="ARBA" id="ARBA00006103"/>
    </source>
</evidence>
<feature type="region of interest" description="Disordered" evidence="10">
    <location>
        <begin position="45"/>
        <end position="67"/>
    </location>
</feature>
<dbReference type="EMBL" id="KQ087202">
    <property type="protein sequence ID" value="KLT42730.1"/>
    <property type="molecule type" value="Genomic_DNA"/>
</dbReference>
<keyword evidence="6" id="KW-0653">Protein transport</keyword>